<accession>A0ABX2ECA2</accession>
<dbReference type="RefSeq" id="WP_173119607.1">
    <property type="nucleotide sequence ID" value="NZ_JABRWJ010000001.1"/>
</dbReference>
<feature type="compositionally biased region" description="Low complexity" evidence="1">
    <location>
        <begin position="24"/>
        <end position="41"/>
    </location>
</feature>
<gene>
    <name evidence="3" type="ORF">HLB44_00760</name>
</gene>
<keyword evidence="4" id="KW-1185">Reference proteome</keyword>
<evidence type="ECO:0000313" key="3">
    <source>
        <dbReference type="EMBL" id="NRF65503.1"/>
    </source>
</evidence>
<sequence>MMKARLMIAGAAALLSACGGGGDSESTTTTKPSLPSPTVLSASNGRTSDYIGTWASGCGTTLGSTVVRTVRNTYRITNASGATASGTVEQRQYSDTNCMTPWPSASFPPLTATVSIKVLGTSDVGTPTGSMDNFTGSADRVEVTTRPSGSSATTTIQFAAFSGNGTDFRFTDTLPFSALDLVYTKP</sequence>
<evidence type="ECO:0008006" key="5">
    <source>
        <dbReference type="Google" id="ProtNLM"/>
    </source>
</evidence>
<dbReference type="EMBL" id="JABRWJ010000001">
    <property type="protein sequence ID" value="NRF65503.1"/>
    <property type="molecule type" value="Genomic_DNA"/>
</dbReference>
<feature type="region of interest" description="Disordered" evidence="1">
    <location>
        <begin position="21"/>
        <end position="41"/>
    </location>
</feature>
<evidence type="ECO:0000256" key="2">
    <source>
        <dbReference type="SAM" id="SignalP"/>
    </source>
</evidence>
<keyword evidence="2" id="KW-0732">Signal</keyword>
<evidence type="ECO:0000313" key="4">
    <source>
        <dbReference type="Proteomes" id="UP000737171"/>
    </source>
</evidence>
<dbReference type="Proteomes" id="UP000737171">
    <property type="component" value="Unassembled WGS sequence"/>
</dbReference>
<comment type="caution">
    <text evidence="3">The sequence shown here is derived from an EMBL/GenBank/DDBJ whole genome shotgun (WGS) entry which is preliminary data.</text>
</comment>
<feature type="signal peptide" evidence="2">
    <location>
        <begin position="1"/>
        <end position="21"/>
    </location>
</feature>
<reference evidence="3 4" key="1">
    <citation type="submission" date="2020-05" db="EMBL/GenBank/DDBJ databases">
        <title>Aquincola sp. isolate from soil.</title>
        <authorList>
            <person name="Han J."/>
            <person name="Kim D.-U."/>
        </authorList>
    </citation>
    <scope>NUCLEOTIDE SEQUENCE [LARGE SCALE GENOMIC DNA]</scope>
    <source>
        <strain evidence="3 4">S2</strain>
    </source>
</reference>
<organism evidence="3 4">
    <name type="scientific">Pseudaquabacterium terrae</name>
    <dbReference type="NCBI Taxonomy" id="2732868"/>
    <lineage>
        <taxon>Bacteria</taxon>
        <taxon>Pseudomonadati</taxon>
        <taxon>Pseudomonadota</taxon>
        <taxon>Betaproteobacteria</taxon>
        <taxon>Burkholderiales</taxon>
        <taxon>Sphaerotilaceae</taxon>
        <taxon>Pseudaquabacterium</taxon>
    </lineage>
</organism>
<dbReference type="PROSITE" id="PS51257">
    <property type="entry name" value="PROKAR_LIPOPROTEIN"/>
    <property type="match status" value="1"/>
</dbReference>
<name>A0ABX2ECA2_9BURK</name>
<feature type="chain" id="PRO_5045461349" description="Lipoprotein" evidence="2">
    <location>
        <begin position="22"/>
        <end position="186"/>
    </location>
</feature>
<evidence type="ECO:0000256" key="1">
    <source>
        <dbReference type="SAM" id="MobiDB-lite"/>
    </source>
</evidence>
<protein>
    <recommendedName>
        <fullName evidence="5">Lipoprotein</fullName>
    </recommendedName>
</protein>
<proteinExistence type="predicted"/>